<dbReference type="SUPFAM" id="SSF47459">
    <property type="entry name" value="HLH, helix-loop-helix DNA-binding domain"/>
    <property type="match status" value="1"/>
</dbReference>
<dbReference type="GO" id="GO:0046983">
    <property type="term" value="F:protein dimerization activity"/>
    <property type="evidence" value="ECO:0007669"/>
    <property type="project" value="InterPro"/>
</dbReference>
<evidence type="ECO:0000256" key="6">
    <source>
        <dbReference type="SAM" id="MobiDB-lite"/>
    </source>
</evidence>
<feature type="compositionally biased region" description="Polar residues" evidence="6">
    <location>
        <begin position="11"/>
        <end position="27"/>
    </location>
</feature>
<feature type="region of interest" description="Disordered" evidence="6">
    <location>
        <begin position="1"/>
        <end position="42"/>
    </location>
</feature>
<dbReference type="InterPro" id="IPR011598">
    <property type="entry name" value="bHLH_dom"/>
</dbReference>
<dbReference type="PANTHER" id="PTHR13935">
    <property type="entry name" value="ACHAETE-SCUTE TRANSCRIPTION FACTOR-RELATED"/>
    <property type="match status" value="1"/>
</dbReference>
<dbReference type="EMBL" id="RXIC02000022">
    <property type="protein sequence ID" value="KAB1217144.1"/>
    <property type="molecule type" value="Genomic_DNA"/>
</dbReference>
<dbReference type="GO" id="GO:0000977">
    <property type="term" value="F:RNA polymerase II transcription regulatory region sequence-specific DNA binding"/>
    <property type="evidence" value="ECO:0007669"/>
    <property type="project" value="TreeGrafter"/>
</dbReference>
<gene>
    <name evidence="8" type="ORF">CJ030_MR4G021177</name>
</gene>
<evidence type="ECO:0000259" key="7">
    <source>
        <dbReference type="PROSITE" id="PS50888"/>
    </source>
</evidence>
<evidence type="ECO:0000313" key="9">
    <source>
        <dbReference type="Proteomes" id="UP000516437"/>
    </source>
</evidence>
<organism evidence="8 9">
    <name type="scientific">Morella rubra</name>
    <name type="common">Chinese bayberry</name>
    <dbReference type="NCBI Taxonomy" id="262757"/>
    <lineage>
        <taxon>Eukaryota</taxon>
        <taxon>Viridiplantae</taxon>
        <taxon>Streptophyta</taxon>
        <taxon>Embryophyta</taxon>
        <taxon>Tracheophyta</taxon>
        <taxon>Spermatophyta</taxon>
        <taxon>Magnoliopsida</taxon>
        <taxon>eudicotyledons</taxon>
        <taxon>Gunneridae</taxon>
        <taxon>Pentapetalae</taxon>
        <taxon>rosids</taxon>
        <taxon>fabids</taxon>
        <taxon>Fagales</taxon>
        <taxon>Myricaceae</taxon>
        <taxon>Morella</taxon>
    </lineage>
</organism>
<evidence type="ECO:0000313" key="8">
    <source>
        <dbReference type="EMBL" id="KAB1217144.1"/>
    </source>
</evidence>
<evidence type="ECO:0000256" key="1">
    <source>
        <dbReference type="ARBA" id="ARBA00004123"/>
    </source>
</evidence>
<dbReference type="Pfam" id="PF13456">
    <property type="entry name" value="RVT_3"/>
    <property type="match status" value="1"/>
</dbReference>
<dbReference type="InterPro" id="IPR015660">
    <property type="entry name" value="MASH1/Ascl1a-like"/>
</dbReference>
<dbReference type="Proteomes" id="UP000516437">
    <property type="component" value="Chromosome 4"/>
</dbReference>
<evidence type="ECO:0000256" key="2">
    <source>
        <dbReference type="ARBA" id="ARBA00023015"/>
    </source>
</evidence>
<dbReference type="SMART" id="SM00353">
    <property type="entry name" value="HLH"/>
    <property type="match status" value="1"/>
</dbReference>
<dbReference type="CDD" id="cd18914">
    <property type="entry name" value="bHLH_AtORG2_like"/>
    <property type="match status" value="1"/>
</dbReference>
<keyword evidence="3" id="KW-0804">Transcription</keyword>
<feature type="domain" description="BHLH" evidence="7">
    <location>
        <begin position="73"/>
        <end position="125"/>
    </location>
</feature>
<sequence>MDHIVQRFQVDPTNEQLESSSNPCQQQETRRDQSIPTQDGSDLISKLNFGRRHKSAIPIDGIDPEDASASRKKQKIIQRDIERQRRREMANLYASLRSLLPFEYIKGKRSMSDQVHEATNYIKDLKKKIQELSHRRDQSLKRLSNSSSPASFELEDMPNYTQDAVTVRLSWAGVEVVINTDSRQGFPLSKVLQVLIREGLSVVSYTSTKINGRLLQCVESEVLKVEVIWKSVRENSPIEWSVQRLQAVFLLVVGTQACPPPFTLAPASATDAKHSCLVGGGTKRREAFVLMKAASLARKLNWSKVLFECDSLVVCKDVISLEPFQLWAASSMVNLIRECLIEHKEWKVAWILRKCNEQAHLLAKWAAHFGIVGFVPLYIISKHIRICDMH</sequence>
<dbReference type="Pfam" id="PF00010">
    <property type="entry name" value="HLH"/>
    <property type="match status" value="1"/>
</dbReference>
<protein>
    <recommendedName>
        <fullName evidence="7">BHLH domain-containing protein</fullName>
    </recommendedName>
</protein>
<keyword evidence="9" id="KW-1185">Reference proteome</keyword>
<dbReference type="InterPro" id="IPR002156">
    <property type="entry name" value="RNaseH_domain"/>
</dbReference>
<evidence type="ECO:0000256" key="3">
    <source>
        <dbReference type="ARBA" id="ARBA00023163"/>
    </source>
</evidence>
<keyword evidence="4" id="KW-0539">Nucleus</keyword>
<keyword evidence="5" id="KW-0175">Coiled coil</keyword>
<dbReference type="OrthoDB" id="1906820at2759"/>
<feature type="coiled-coil region" evidence="5">
    <location>
        <begin position="115"/>
        <end position="142"/>
    </location>
</feature>
<evidence type="ECO:0000256" key="5">
    <source>
        <dbReference type="SAM" id="Coils"/>
    </source>
</evidence>
<dbReference type="GO" id="GO:0090575">
    <property type="term" value="C:RNA polymerase II transcription regulator complex"/>
    <property type="evidence" value="ECO:0007669"/>
    <property type="project" value="TreeGrafter"/>
</dbReference>
<name>A0A6A1VW06_9ROSI</name>
<proteinExistence type="predicted"/>
<dbReference type="Gene3D" id="4.10.280.10">
    <property type="entry name" value="Helix-loop-helix DNA-binding domain"/>
    <property type="match status" value="1"/>
</dbReference>
<dbReference type="AlphaFoldDB" id="A0A6A1VW06"/>
<dbReference type="Gene3D" id="3.30.420.10">
    <property type="entry name" value="Ribonuclease H-like superfamily/Ribonuclease H"/>
    <property type="match status" value="1"/>
</dbReference>
<dbReference type="GO" id="GO:0000981">
    <property type="term" value="F:DNA-binding transcription factor activity, RNA polymerase II-specific"/>
    <property type="evidence" value="ECO:0007669"/>
    <property type="project" value="TreeGrafter"/>
</dbReference>
<dbReference type="InterPro" id="IPR036397">
    <property type="entry name" value="RNaseH_sf"/>
</dbReference>
<comment type="caution">
    <text evidence="8">The sequence shown here is derived from an EMBL/GenBank/DDBJ whole genome shotgun (WGS) entry which is preliminary data.</text>
</comment>
<evidence type="ECO:0000256" key="4">
    <source>
        <dbReference type="ARBA" id="ARBA00023242"/>
    </source>
</evidence>
<dbReference type="GO" id="GO:0004523">
    <property type="term" value="F:RNA-DNA hybrid ribonuclease activity"/>
    <property type="evidence" value="ECO:0007669"/>
    <property type="project" value="InterPro"/>
</dbReference>
<reference evidence="8 9" key="1">
    <citation type="journal article" date="2019" name="Plant Biotechnol. J.">
        <title>The red bayberry genome and genetic basis of sex determination.</title>
        <authorList>
            <person name="Jia H.M."/>
            <person name="Jia H.J."/>
            <person name="Cai Q.L."/>
            <person name="Wang Y."/>
            <person name="Zhao H.B."/>
            <person name="Yang W.F."/>
            <person name="Wang G.Y."/>
            <person name="Li Y.H."/>
            <person name="Zhan D.L."/>
            <person name="Shen Y.T."/>
            <person name="Niu Q.F."/>
            <person name="Chang L."/>
            <person name="Qiu J."/>
            <person name="Zhao L."/>
            <person name="Xie H.B."/>
            <person name="Fu W.Y."/>
            <person name="Jin J."/>
            <person name="Li X.W."/>
            <person name="Jiao Y."/>
            <person name="Zhou C.C."/>
            <person name="Tu T."/>
            <person name="Chai C.Y."/>
            <person name="Gao J.L."/>
            <person name="Fan L.J."/>
            <person name="van de Weg E."/>
            <person name="Wang J.Y."/>
            <person name="Gao Z.S."/>
        </authorList>
    </citation>
    <scope>NUCLEOTIDE SEQUENCE [LARGE SCALE GENOMIC DNA]</scope>
    <source>
        <tissue evidence="8">Leaves</tissue>
    </source>
</reference>
<comment type="subcellular location">
    <subcellularLocation>
        <location evidence="1">Nucleus</location>
    </subcellularLocation>
</comment>
<dbReference type="InterPro" id="IPR036638">
    <property type="entry name" value="HLH_DNA-bd_sf"/>
</dbReference>
<accession>A0A6A1VW06</accession>
<keyword evidence="2" id="KW-0805">Transcription regulation</keyword>
<dbReference type="PROSITE" id="PS50888">
    <property type="entry name" value="BHLH"/>
    <property type="match status" value="1"/>
</dbReference>
<dbReference type="PANTHER" id="PTHR13935:SF155">
    <property type="entry name" value="TRANSCRIPTION FACTOR BHLH120-LIKE"/>
    <property type="match status" value="1"/>
</dbReference>